<dbReference type="EMBL" id="AAGGBR010000058">
    <property type="protein sequence ID" value="EBN5354357.1"/>
    <property type="molecule type" value="Genomic_DNA"/>
</dbReference>
<proteinExistence type="predicted"/>
<accession>A0A5T8GSH2</accession>
<organism evidence="2">
    <name type="scientific">Salmonella enterica</name>
    <name type="common">Salmonella choleraesuis</name>
    <dbReference type="NCBI Taxonomy" id="28901"/>
    <lineage>
        <taxon>Bacteria</taxon>
        <taxon>Pseudomonadati</taxon>
        <taxon>Pseudomonadota</taxon>
        <taxon>Gammaproteobacteria</taxon>
        <taxon>Enterobacterales</taxon>
        <taxon>Enterobacteriaceae</taxon>
        <taxon>Salmonella</taxon>
    </lineage>
</organism>
<evidence type="ECO:0000256" key="1">
    <source>
        <dbReference type="SAM" id="MobiDB-lite"/>
    </source>
</evidence>
<sequence>MPATSCSLWPTSGTTATAPDILNKISCARHAISRRSPSASQPPGGLSPPPGHGGNCVQHLTCYLFHVRQAVTFTFHSCIQHWLSHISHRLSHVSNSSGFLYFSTGIHNSVILSM</sequence>
<protein>
    <submittedName>
        <fullName evidence="2">Uncharacterized protein</fullName>
    </submittedName>
</protein>
<dbReference type="AlphaFoldDB" id="A0A5T8GSH2"/>
<feature type="region of interest" description="Disordered" evidence="1">
    <location>
        <begin position="32"/>
        <end position="51"/>
    </location>
</feature>
<reference evidence="2" key="1">
    <citation type="submission" date="2018-07" db="EMBL/GenBank/DDBJ databases">
        <authorList>
            <consortium name="PulseNet: The National Subtyping Network for Foodborne Disease Surveillance"/>
            <person name="Tarr C.L."/>
            <person name="Trees E."/>
            <person name="Katz L.S."/>
            <person name="Carleton-Romer H.A."/>
            <person name="Stroika S."/>
            <person name="Kucerova Z."/>
            <person name="Roache K.F."/>
            <person name="Sabol A.L."/>
            <person name="Besser J."/>
            <person name="Gerner-Smidt P."/>
        </authorList>
    </citation>
    <scope>NUCLEOTIDE SEQUENCE</scope>
    <source>
        <strain evidence="2">PNUSAS044750</strain>
    </source>
</reference>
<gene>
    <name evidence="2" type="ORF">DVE28_24895</name>
</gene>
<name>A0A5T8GSH2_SALER</name>
<evidence type="ECO:0000313" key="2">
    <source>
        <dbReference type="EMBL" id="EBN5354357.1"/>
    </source>
</evidence>
<comment type="caution">
    <text evidence="2">The sequence shown here is derived from an EMBL/GenBank/DDBJ whole genome shotgun (WGS) entry which is preliminary data.</text>
</comment>